<sequence>MSQTLAGLSKLYSQSNRHSFYGWPLGNNQSTGPASTVTSASKRSSTMPVDTSSSTTVSMPPATAVPSTTSRPRHRYSTFVPYNAANYTHAKSSTDAKKMRLQLPSNNILFEIEYQQENLEYMHVMEKQTMANVELMNVQPELHWFMRPYLVDFLIEIHQSFRLRPETLYLTMNLVDRYVSKRIVYKRHYQLVGCAALLIAAKFEDAKDRVPTVQELSQMCCNAYDPSAFTQMEGHVLSTLAWQLGHPTAEAWLRYEYSCAPPSNPSTHNVARFLLEVTLFHESFLTVVPSALAAGAMMLARHICRDPRPHPHQLGAAASAVMGQIHNHIVENLNDLSMILIKKYSYSYYTEASSIVVEWFRKHIEMKKAMEMTTSTPHMELCSSDDDIESQQSVDSAASIFSTPSRSINRDDDDDDSMPLTPLSLHTAQDPTIAGVKASVHSARLPQMNASSTNRPIHTTSNDKGSSANPSWMSLAQLRPVAKHTKSAARMDMDAIMSEKTV</sequence>
<feature type="region of interest" description="Disordered" evidence="6">
    <location>
        <begin position="378"/>
        <end position="425"/>
    </location>
</feature>
<dbReference type="VEuPathDB" id="FungiDB:MGL_1940"/>
<name>A8PZQ5_MALGO</name>
<dbReference type="InParanoid" id="A8PZQ5"/>
<dbReference type="GO" id="GO:0019887">
    <property type="term" value="F:protein kinase regulator activity"/>
    <property type="evidence" value="ECO:0007669"/>
    <property type="project" value="UniProtKB-ARBA"/>
</dbReference>
<dbReference type="InterPro" id="IPR039361">
    <property type="entry name" value="Cyclin"/>
</dbReference>
<dbReference type="OrthoDB" id="5590282at2759"/>
<evidence type="ECO:0000256" key="6">
    <source>
        <dbReference type="SAM" id="MobiDB-lite"/>
    </source>
</evidence>
<accession>A8PZQ5</accession>
<dbReference type="Pfam" id="PF00134">
    <property type="entry name" value="Cyclin_N"/>
    <property type="match status" value="1"/>
</dbReference>
<dbReference type="EMBL" id="AAYY01000006">
    <property type="protein sequence ID" value="EDP43727.1"/>
    <property type="molecule type" value="Genomic_DNA"/>
</dbReference>
<gene>
    <name evidence="9" type="ORF">MGL_1940</name>
</gene>
<feature type="region of interest" description="Disordered" evidence="6">
    <location>
        <begin position="24"/>
        <end position="74"/>
    </location>
</feature>
<dbReference type="RefSeq" id="XP_001730941.1">
    <property type="nucleotide sequence ID" value="XM_001730889.1"/>
</dbReference>
<protein>
    <submittedName>
        <fullName evidence="9">Uncharacterized protein</fullName>
    </submittedName>
</protein>
<dbReference type="FunFam" id="1.10.472.10:FF:000010">
    <property type="entry name" value="G1/S-specific cyclin Cln1"/>
    <property type="match status" value="1"/>
</dbReference>
<evidence type="ECO:0000256" key="1">
    <source>
        <dbReference type="ARBA" id="ARBA00008742"/>
    </source>
</evidence>
<dbReference type="STRING" id="425265.A8PZQ5"/>
<dbReference type="SMART" id="SM00385">
    <property type="entry name" value="CYCLIN"/>
    <property type="match status" value="2"/>
</dbReference>
<dbReference type="InterPro" id="IPR048258">
    <property type="entry name" value="Cyclins_cyclin-box"/>
</dbReference>
<proteinExistence type="inferred from homology"/>
<keyword evidence="4" id="KW-0131">Cell cycle</keyword>
<dbReference type="SUPFAM" id="SSF47954">
    <property type="entry name" value="Cyclin-like"/>
    <property type="match status" value="2"/>
</dbReference>
<comment type="caution">
    <text evidence="9">The sequence shown here is derived from an EMBL/GenBank/DDBJ whole genome shotgun (WGS) entry which is preliminary data.</text>
</comment>
<evidence type="ECO:0000259" key="7">
    <source>
        <dbReference type="SMART" id="SM00385"/>
    </source>
</evidence>
<evidence type="ECO:0000313" key="9">
    <source>
        <dbReference type="EMBL" id="EDP43727.1"/>
    </source>
</evidence>
<dbReference type="Proteomes" id="UP000008837">
    <property type="component" value="Unassembled WGS sequence"/>
</dbReference>
<comment type="similarity">
    <text evidence="1 5">Belongs to the cyclin family.</text>
</comment>
<dbReference type="InterPro" id="IPR004367">
    <property type="entry name" value="Cyclin_C-dom"/>
</dbReference>
<organism evidence="9 10">
    <name type="scientific">Malassezia globosa (strain ATCC MYA-4612 / CBS 7966)</name>
    <name type="common">Dandruff-associated fungus</name>
    <dbReference type="NCBI Taxonomy" id="425265"/>
    <lineage>
        <taxon>Eukaryota</taxon>
        <taxon>Fungi</taxon>
        <taxon>Dikarya</taxon>
        <taxon>Basidiomycota</taxon>
        <taxon>Ustilaginomycotina</taxon>
        <taxon>Malasseziomycetes</taxon>
        <taxon>Malasseziales</taxon>
        <taxon>Malasseziaceae</taxon>
        <taxon>Malassezia</taxon>
    </lineage>
</organism>
<feature type="compositionally biased region" description="Polar residues" evidence="6">
    <location>
        <begin position="390"/>
        <end position="407"/>
    </location>
</feature>
<evidence type="ECO:0000259" key="8">
    <source>
        <dbReference type="SMART" id="SM01332"/>
    </source>
</evidence>
<evidence type="ECO:0000256" key="4">
    <source>
        <dbReference type="ARBA" id="ARBA00023306"/>
    </source>
</evidence>
<keyword evidence="10" id="KW-1185">Reference proteome</keyword>
<dbReference type="InterPro" id="IPR013763">
    <property type="entry name" value="Cyclin-like_dom"/>
</dbReference>
<keyword evidence="2" id="KW-0132">Cell division</keyword>
<dbReference type="Pfam" id="PF02984">
    <property type="entry name" value="Cyclin_C"/>
    <property type="match status" value="1"/>
</dbReference>
<dbReference type="AlphaFoldDB" id="A8PZQ5"/>
<dbReference type="InterPro" id="IPR006671">
    <property type="entry name" value="Cyclin_N"/>
</dbReference>
<feature type="compositionally biased region" description="Polar residues" evidence="6">
    <location>
        <begin position="26"/>
        <end position="58"/>
    </location>
</feature>
<feature type="region of interest" description="Disordered" evidence="6">
    <location>
        <begin position="448"/>
        <end position="470"/>
    </location>
</feature>
<keyword evidence="3 5" id="KW-0195">Cyclin</keyword>
<evidence type="ECO:0000256" key="3">
    <source>
        <dbReference type="ARBA" id="ARBA00023127"/>
    </source>
</evidence>
<feature type="domain" description="Cyclin C-terminal" evidence="8">
    <location>
        <begin position="247"/>
        <end position="358"/>
    </location>
</feature>
<dbReference type="InterPro" id="IPR036915">
    <property type="entry name" value="Cyclin-like_sf"/>
</dbReference>
<dbReference type="PROSITE" id="PS00292">
    <property type="entry name" value="CYCLINS"/>
    <property type="match status" value="1"/>
</dbReference>
<reference evidence="9 10" key="1">
    <citation type="journal article" date="2007" name="Proc. Natl. Acad. Sci. U.S.A.">
        <title>Dandruff-associated Malassezia genomes reveal convergent and divergent virulence traits shared with plant and human fungal pathogens.</title>
        <authorList>
            <person name="Xu J."/>
            <person name="Saunders C.W."/>
            <person name="Hu P."/>
            <person name="Grant R.A."/>
            <person name="Boekhout T."/>
            <person name="Kuramae E.E."/>
            <person name="Kronstad J.W."/>
            <person name="Deangelis Y.M."/>
            <person name="Reeder N.L."/>
            <person name="Johnstone K.R."/>
            <person name="Leland M."/>
            <person name="Fieno A.M."/>
            <person name="Begley W.M."/>
            <person name="Sun Y."/>
            <person name="Lacey M.P."/>
            <person name="Chaudhary T."/>
            <person name="Keough T."/>
            <person name="Chu L."/>
            <person name="Sears R."/>
            <person name="Yuan B."/>
            <person name="Dawson T.L.Jr."/>
        </authorList>
    </citation>
    <scope>NUCLEOTIDE SEQUENCE [LARGE SCALE GENOMIC DNA]</scope>
    <source>
        <strain evidence="10">ATCC MYA-4612 / CBS 7966</strain>
    </source>
</reference>
<dbReference type="KEGG" id="mgl:MGL_1940"/>
<feature type="domain" description="Cyclin-like" evidence="7">
    <location>
        <begin position="152"/>
        <end position="238"/>
    </location>
</feature>
<dbReference type="Gene3D" id="1.10.472.10">
    <property type="entry name" value="Cyclin-like"/>
    <property type="match status" value="2"/>
</dbReference>
<dbReference type="PANTHER" id="PTHR10177">
    <property type="entry name" value="CYCLINS"/>
    <property type="match status" value="1"/>
</dbReference>
<dbReference type="GO" id="GO:0044843">
    <property type="term" value="P:cell cycle G1/S phase transition"/>
    <property type="evidence" value="ECO:0007669"/>
    <property type="project" value="UniProtKB-ARBA"/>
</dbReference>
<dbReference type="GO" id="GO:0051726">
    <property type="term" value="P:regulation of cell cycle"/>
    <property type="evidence" value="ECO:0007669"/>
    <property type="project" value="UniProtKB-ARBA"/>
</dbReference>
<dbReference type="OMA" id="QMCCNAY"/>
<feature type="domain" description="Cyclin-like" evidence="7">
    <location>
        <begin position="251"/>
        <end position="338"/>
    </location>
</feature>
<evidence type="ECO:0000256" key="2">
    <source>
        <dbReference type="ARBA" id="ARBA00022618"/>
    </source>
</evidence>
<dbReference type="CDD" id="cd20559">
    <property type="entry name" value="CYCLIN_ScCLN_like"/>
    <property type="match status" value="1"/>
</dbReference>
<dbReference type="GeneID" id="5855248"/>
<evidence type="ECO:0000313" key="10">
    <source>
        <dbReference type="Proteomes" id="UP000008837"/>
    </source>
</evidence>
<dbReference type="GO" id="GO:0051301">
    <property type="term" value="P:cell division"/>
    <property type="evidence" value="ECO:0007669"/>
    <property type="project" value="UniProtKB-KW"/>
</dbReference>
<evidence type="ECO:0000256" key="5">
    <source>
        <dbReference type="RuleBase" id="RU000383"/>
    </source>
</evidence>
<dbReference type="SMART" id="SM01332">
    <property type="entry name" value="Cyclin_C"/>
    <property type="match status" value="1"/>
</dbReference>